<evidence type="ECO:0000313" key="5">
    <source>
        <dbReference type="Proteomes" id="UP001249851"/>
    </source>
</evidence>
<dbReference type="PROSITE" id="PS50294">
    <property type="entry name" value="WD_REPEATS_REGION"/>
    <property type="match status" value="1"/>
</dbReference>
<dbReference type="PROSITE" id="PS00678">
    <property type="entry name" value="WD_REPEATS_1"/>
    <property type="match status" value="1"/>
</dbReference>
<feature type="repeat" description="WD" evidence="3">
    <location>
        <begin position="90"/>
        <end position="129"/>
    </location>
</feature>
<gene>
    <name evidence="4" type="ORF">P5673_008722</name>
</gene>
<evidence type="ECO:0000256" key="3">
    <source>
        <dbReference type="PROSITE-ProRule" id="PRU00221"/>
    </source>
</evidence>
<dbReference type="Proteomes" id="UP001249851">
    <property type="component" value="Unassembled WGS sequence"/>
</dbReference>
<dbReference type="SUPFAM" id="SSF50978">
    <property type="entry name" value="WD40 repeat-like"/>
    <property type="match status" value="1"/>
</dbReference>
<keyword evidence="2" id="KW-0677">Repeat</keyword>
<protein>
    <submittedName>
        <fullName evidence="4">WD repeat-containing protein 31</fullName>
    </submittedName>
</protein>
<evidence type="ECO:0000256" key="1">
    <source>
        <dbReference type="ARBA" id="ARBA00022574"/>
    </source>
</evidence>
<dbReference type="InterPro" id="IPR040066">
    <property type="entry name" value="WDR31"/>
</dbReference>
<accession>A0AAD9VAM8</accession>
<dbReference type="PANTHER" id="PTHR19869">
    <property type="entry name" value="SPERMATID WD-REPEAT PROTEIN"/>
    <property type="match status" value="1"/>
</dbReference>
<dbReference type="PRINTS" id="PR00320">
    <property type="entry name" value="GPROTEINBRPT"/>
</dbReference>
<evidence type="ECO:0000256" key="2">
    <source>
        <dbReference type="ARBA" id="ARBA00022737"/>
    </source>
</evidence>
<keyword evidence="1 3" id="KW-0853">WD repeat</keyword>
<keyword evidence="5" id="KW-1185">Reference proteome</keyword>
<dbReference type="InterPro" id="IPR020472">
    <property type="entry name" value="WD40_PAC1"/>
</dbReference>
<dbReference type="PANTHER" id="PTHR19869:SF1">
    <property type="entry name" value="WD REPEAT-CONTAINING PROTEIN 31"/>
    <property type="match status" value="1"/>
</dbReference>
<dbReference type="InterPro" id="IPR001680">
    <property type="entry name" value="WD40_rpt"/>
</dbReference>
<proteinExistence type="predicted"/>
<evidence type="ECO:0000313" key="4">
    <source>
        <dbReference type="EMBL" id="KAK2566960.1"/>
    </source>
</evidence>
<feature type="repeat" description="WD" evidence="3">
    <location>
        <begin position="298"/>
        <end position="323"/>
    </location>
</feature>
<dbReference type="AlphaFoldDB" id="A0AAD9VAM8"/>
<dbReference type="InterPro" id="IPR036322">
    <property type="entry name" value="WD40_repeat_dom_sf"/>
</dbReference>
<dbReference type="Pfam" id="PF00400">
    <property type="entry name" value="WD40"/>
    <property type="match status" value="4"/>
</dbReference>
<name>A0AAD9VAM8_ACRCE</name>
<comment type="caution">
    <text evidence="4">The sequence shown here is derived from an EMBL/GenBank/DDBJ whole genome shotgun (WGS) entry which is preliminary data.</text>
</comment>
<sequence length="369" mass="41713">MQPGCFACFESLCMGLKKSKPAGFERYDNVNTIDEVSVTATSTVVAEYSSTHEDSVTCLDSFGPGTCLTGSKDKSVILFDWRQGQQLQRWTGHTRDVTKVKHSGNTFYSSSRDKTIKAWQMGRSDPLLTYEGHRLVVMAIDLNEDGNLMFSGSRDNCVRLWDVTRTTSISEKEVSRNLELYIEREAAVTFHNSYYCIEKPFAVLVYYVSLIKCCTKVWDTRQMQPVISFPAQQYFQTYCDCSSDGQFILTCSNGFNGKGCEATLWDVRAQALVCRYYGHYQTTSACIFLPPLRQVSLNELIATVSHDSTVRIWEKESRECVATVDFSGGGPLTDICAWDDGRSVIVHSTYYFFKLVTYSKQMCAYITLA</sequence>
<dbReference type="PROSITE" id="PS50082">
    <property type="entry name" value="WD_REPEATS_2"/>
    <property type="match status" value="3"/>
</dbReference>
<dbReference type="SMART" id="SM00320">
    <property type="entry name" value="WD40"/>
    <property type="match status" value="5"/>
</dbReference>
<dbReference type="InterPro" id="IPR019775">
    <property type="entry name" value="WD40_repeat_CS"/>
</dbReference>
<organism evidence="4 5">
    <name type="scientific">Acropora cervicornis</name>
    <name type="common">Staghorn coral</name>
    <dbReference type="NCBI Taxonomy" id="6130"/>
    <lineage>
        <taxon>Eukaryota</taxon>
        <taxon>Metazoa</taxon>
        <taxon>Cnidaria</taxon>
        <taxon>Anthozoa</taxon>
        <taxon>Hexacorallia</taxon>
        <taxon>Scleractinia</taxon>
        <taxon>Astrocoeniina</taxon>
        <taxon>Acroporidae</taxon>
        <taxon>Acropora</taxon>
    </lineage>
</organism>
<reference evidence="4" key="2">
    <citation type="journal article" date="2023" name="Science">
        <title>Genomic signatures of disease resistance in endangered staghorn corals.</title>
        <authorList>
            <person name="Vollmer S.V."/>
            <person name="Selwyn J.D."/>
            <person name="Despard B.A."/>
            <person name="Roesel C.L."/>
        </authorList>
    </citation>
    <scope>NUCLEOTIDE SEQUENCE</scope>
    <source>
        <strain evidence="4">K2</strain>
    </source>
</reference>
<feature type="repeat" description="WD" evidence="3">
    <location>
        <begin position="130"/>
        <end position="171"/>
    </location>
</feature>
<dbReference type="Gene3D" id="2.130.10.10">
    <property type="entry name" value="YVTN repeat-like/Quinoprotein amine dehydrogenase"/>
    <property type="match status" value="2"/>
</dbReference>
<dbReference type="InterPro" id="IPR015943">
    <property type="entry name" value="WD40/YVTN_repeat-like_dom_sf"/>
</dbReference>
<reference evidence="4" key="1">
    <citation type="journal article" date="2023" name="G3 (Bethesda)">
        <title>Whole genome assembly and annotation of the endangered Caribbean coral Acropora cervicornis.</title>
        <authorList>
            <person name="Selwyn J.D."/>
            <person name="Vollmer S.V."/>
        </authorList>
    </citation>
    <scope>NUCLEOTIDE SEQUENCE</scope>
    <source>
        <strain evidence="4">K2</strain>
    </source>
</reference>
<dbReference type="EMBL" id="JARQWQ010000015">
    <property type="protein sequence ID" value="KAK2566960.1"/>
    <property type="molecule type" value="Genomic_DNA"/>
</dbReference>